<keyword evidence="12" id="KW-1185">Reference proteome</keyword>
<evidence type="ECO:0000313" key="11">
    <source>
        <dbReference type="EMBL" id="CAI5799307.1"/>
    </source>
</evidence>
<evidence type="ECO:0000256" key="9">
    <source>
        <dbReference type="SAM" id="MobiDB-lite"/>
    </source>
</evidence>
<keyword evidence="6" id="KW-0255">Endonuclease</keyword>
<feature type="domain" description="Reverse transcriptase" evidence="10">
    <location>
        <begin position="202"/>
        <end position="260"/>
    </location>
</feature>
<evidence type="ECO:0000259" key="10">
    <source>
        <dbReference type="Pfam" id="PF00078"/>
    </source>
</evidence>
<protein>
    <recommendedName>
        <fullName evidence="2">ribonuclease H</fullName>
        <ecNumber evidence="2">3.1.26.4</ecNumber>
    </recommendedName>
</protein>
<gene>
    <name evidence="11" type="ORF">PODLI_1B035420</name>
</gene>
<keyword evidence="5" id="KW-0540">Nuclease</keyword>
<evidence type="ECO:0000256" key="2">
    <source>
        <dbReference type="ARBA" id="ARBA00012180"/>
    </source>
</evidence>
<dbReference type="GO" id="GO:0003964">
    <property type="term" value="F:RNA-directed DNA polymerase activity"/>
    <property type="evidence" value="ECO:0007669"/>
    <property type="project" value="UniProtKB-KW"/>
</dbReference>
<evidence type="ECO:0000313" key="12">
    <source>
        <dbReference type="Proteomes" id="UP001178461"/>
    </source>
</evidence>
<dbReference type="GO" id="GO:0035613">
    <property type="term" value="F:RNA stem-loop binding"/>
    <property type="evidence" value="ECO:0007669"/>
    <property type="project" value="TreeGrafter"/>
</dbReference>
<evidence type="ECO:0000256" key="6">
    <source>
        <dbReference type="ARBA" id="ARBA00022759"/>
    </source>
</evidence>
<dbReference type="PANTHER" id="PTHR41694:SF3">
    <property type="entry name" value="RNA-DIRECTED DNA POLYMERASE-RELATED"/>
    <property type="match status" value="1"/>
</dbReference>
<comment type="similarity">
    <text evidence="1">Belongs to the beta type-B retroviral polymerase family. HERV class-II K(HML-2) pol subfamily.</text>
</comment>
<dbReference type="PANTHER" id="PTHR41694">
    <property type="entry name" value="ENDOGENOUS RETROVIRUS GROUP K MEMBER POL PROTEIN"/>
    <property type="match status" value="1"/>
</dbReference>
<dbReference type="EC" id="3.1.26.4" evidence="2"/>
<dbReference type="Gene3D" id="3.10.10.10">
    <property type="entry name" value="HIV Type 1 Reverse Transcriptase, subunit A, domain 1"/>
    <property type="match status" value="1"/>
</dbReference>
<dbReference type="SUPFAM" id="SSF56672">
    <property type="entry name" value="DNA/RNA polymerases"/>
    <property type="match status" value="1"/>
</dbReference>
<dbReference type="AlphaFoldDB" id="A0AA35LN90"/>
<dbReference type="EMBL" id="OX395145">
    <property type="protein sequence ID" value="CAI5799307.1"/>
    <property type="molecule type" value="Genomic_DNA"/>
</dbReference>
<keyword evidence="7" id="KW-0378">Hydrolase</keyword>
<dbReference type="GO" id="GO:0004523">
    <property type="term" value="F:RNA-DNA hybrid ribonuclease activity"/>
    <property type="evidence" value="ECO:0007669"/>
    <property type="project" value="UniProtKB-EC"/>
</dbReference>
<proteinExistence type="inferred from homology"/>
<evidence type="ECO:0000256" key="1">
    <source>
        <dbReference type="ARBA" id="ARBA00010879"/>
    </source>
</evidence>
<dbReference type="Pfam" id="PF00078">
    <property type="entry name" value="RVT_1"/>
    <property type="match status" value="1"/>
</dbReference>
<dbReference type="InterPro" id="IPR043502">
    <property type="entry name" value="DNA/RNA_pol_sf"/>
</dbReference>
<evidence type="ECO:0000256" key="5">
    <source>
        <dbReference type="ARBA" id="ARBA00022722"/>
    </source>
</evidence>
<reference evidence="11" key="1">
    <citation type="submission" date="2022-12" db="EMBL/GenBank/DDBJ databases">
        <authorList>
            <person name="Alioto T."/>
            <person name="Alioto T."/>
            <person name="Gomez Garrido J."/>
        </authorList>
    </citation>
    <scope>NUCLEOTIDE SEQUENCE</scope>
</reference>
<sequence length="319" mass="34998">MPSAATPDMMPDTQGVPESPPLTQVDDPPGTSAALFNDAQFSGTGPSSQAVAAAVHTRSRAHLASSGPQNSIGLPARRPPACVNNAVASSSFSPSQNKQPRVQLPESGTSSAGEEEQQLEGELQTAEVAVIPYVEKKPLDSYRMGKQDPRGEPKRKGGMLVLEAMIDSGASGVFMDISFTEKYQLLAVIQRIGHQKLLRKYKINGKEKDRKFFAFTVPVLNNSQPMERYQWKVLPQGMLNSPTMCQYYVNQALQPFRLQVLAGFPHAASAYTMAWRQTLPDPIPQFDRKLQIAQDAASSPPRTRKQGNHEKHQNFQPSL</sequence>
<feature type="region of interest" description="Disordered" evidence="9">
    <location>
        <begin position="1"/>
        <end position="122"/>
    </location>
</feature>
<name>A0AA35LN90_9SAUR</name>
<evidence type="ECO:0000256" key="3">
    <source>
        <dbReference type="ARBA" id="ARBA00022679"/>
    </source>
</evidence>
<keyword evidence="4" id="KW-0548">Nucleotidyltransferase</keyword>
<evidence type="ECO:0000256" key="7">
    <source>
        <dbReference type="ARBA" id="ARBA00022801"/>
    </source>
</evidence>
<feature type="region of interest" description="Disordered" evidence="9">
    <location>
        <begin position="290"/>
        <end position="319"/>
    </location>
</feature>
<accession>A0AA35LN90</accession>
<dbReference type="InterPro" id="IPR000477">
    <property type="entry name" value="RT_dom"/>
</dbReference>
<dbReference type="InterPro" id="IPR043128">
    <property type="entry name" value="Rev_trsase/Diguanyl_cyclase"/>
</dbReference>
<organism evidence="11 12">
    <name type="scientific">Podarcis lilfordi</name>
    <name type="common">Lilford's wall lizard</name>
    <dbReference type="NCBI Taxonomy" id="74358"/>
    <lineage>
        <taxon>Eukaryota</taxon>
        <taxon>Metazoa</taxon>
        <taxon>Chordata</taxon>
        <taxon>Craniata</taxon>
        <taxon>Vertebrata</taxon>
        <taxon>Euteleostomi</taxon>
        <taxon>Lepidosauria</taxon>
        <taxon>Squamata</taxon>
        <taxon>Bifurcata</taxon>
        <taxon>Unidentata</taxon>
        <taxon>Episquamata</taxon>
        <taxon>Laterata</taxon>
        <taxon>Lacertibaenia</taxon>
        <taxon>Lacertidae</taxon>
        <taxon>Podarcis</taxon>
    </lineage>
</organism>
<dbReference type="Proteomes" id="UP001178461">
    <property type="component" value="Chromosome W"/>
</dbReference>
<feature type="compositionally biased region" description="Polar residues" evidence="9">
    <location>
        <begin position="86"/>
        <end position="112"/>
    </location>
</feature>
<keyword evidence="3" id="KW-0808">Transferase</keyword>
<evidence type="ECO:0000256" key="4">
    <source>
        <dbReference type="ARBA" id="ARBA00022695"/>
    </source>
</evidence>
<dbReference type="Gene3D" id="3.30.70.270">
    <property type="match status" value="1"/>
</dbReference>
<keyword evidence="8" id="KW-0695">RNA-directed DNA polymerase</keyword>
<evidence type="ECO:0000256" key="8">
    <source>
        <dbReference type="ARBA" id="ARBA00022918"/>
    </source>
</evidence>
<feature type="compositionally biased region" description="Polar residues" evidence="9">
    <location>
        <begin position="39"/>
        <end position="50"/>
    </location>
</feature>